<dbReference type="RefSeq" id="WP_149892682.1">
    <property type="nucleotide sequence ID" value="NZ_JBHUFA010000004.1"/>
</dbReference>
<protein>
    <submittedName>
        <fullName evidence="2">VPLPA-CTERM sorting domain-containing protein</fullName>
    </submittedName>
</protein>
<evidence type="ECO:0000313" key="3">
    <source>
        <dbReference type="Proteomes" id="UP001597327"/>
    </source>
</evidence>
<feature type="transmembrane region" description="Helical" evidence="1">
    <location>
        <begin position="147"/>
        <end position="167"/>
    </location>
</feature>
<keyword evidence="1" id="KW-0812">Transmembrane</keyword>
<reference evidence="3" key="1">
    <citation type="journal article" date="2019" name="Int. J. Syst. Evol. Microbiol.">
        <title>The Global Catalogue of Microorganisms (GCM) 10K type strain sequencing project: providing services to taxonomists for standard genome sequencing and annotation.</title>
        <authorList>
            <consortium name="The Broad Institute Genomics Platform"/>
            <consortium name="The Broad Institute Genome Sequencing Center for Infectious Disease"/>
            <person name="Wu L."/>
            <person name="Ma J."/>
        </authorList>
    </citation>
    <scope>NUCLEOTIDE SEQUENCE [LARGE SCALE GENOMIC DNA]</scope>
    <source>
        <strain evidence="3">JCM 3369</strain>
    </source>
</reference>
<organism evidence="2 3">
    <name type="scientific">Roseibium aestuarii</name>
    <dbReference type="NCBI Taxonomy" id="2600299"/>
    <lineage>
        <taxon>Bacteria</taxon>
        <taxon>Pseudomonadati</taxon>
        <taxon>Pseudomonadota</taxon>
        <taxon>Alphaproteobacteria</taxon>
        <taxon>Hyphomicrobiales</taxon>
        <taxon>Stappiaceae</taxon>
        <taxon>Roseibium</taxon>
    </lineage>
</organism>
<accession>A0ABW4JY82</accession>
<dbReference type="EMBL" id="JBHUFA010000004">
    <property type="protein sequence ID" value="MFD1696442.1"/>
    <property type="molecule type" value="Genomic_DNA"/>
</dbReference>
<keyword evidence="1" id="KW-0472">Membrane</keyword>
<dbReference type="Proteomes" id="UP001597327">
    <property type="component" value="Unassembled WGS sequence"/>
</dbReference>
<sequence length="173" mass="17827">MLLVCLGTMSASASTLLNDIVAINLKADANYGSFVKTVGAGAEATYFSALSVDMNAGAGGDLLQISSTRSASSIDETNLFPVVWTFSLLNFSDGSVLSGFEVITSAFSDLVVDFGPDWLTLSYADATVPEGTLISGRFITTPVTQAIPLPAPALLVLTGIAGLAAVGRRKRSA</sequence>
<comment type="caution">
    <text evidence="2">The sequence shown here is derived from an EMBL/GenBank/DDBJ whole genome shotgun (WGS) entry which is preliminary data.</text>
</comment>
<evidence type="ECO:0000313" key="2">
    <source>
        <dbReference type="EMBL" id="MFD1696442.1"/>
    </source>
</evidence>
<gene>
    <name evidence="2" type="ORF">ACFSC7_13015</name>
</gene>
<keyword evidence="1" id="KW-1133">Transmembrane helix</keyword>
<proteinExistence type="predicted"/>
<name>A0ABW4JY82_9HYPH</name>
<keyword evidence="3" id="KW-1185">Reference proteome</keyword>
<evidence type="ECO:0000256" key="1">
    <source>
        <dbReference type="SAM" id="Phobius"/>
    </source>
</evidence>